<comment type="caution">
    <text evidence="2">The sequence shown here is derived from an EMBL/GenBank/DDBJ whole genome shotgun (WGS) entry which is preliminary data.</text>
</comment>
<accession>A0AA35SCB6</accession>
<feature type="chain" id="PRO_5041334909" evidence="1">
    <location>
        <begin position="21"/>
        <end position="227"/>
    </location>
</feature>
<name>A0AA35SCB6_GEOBA</name>
<sequence>MKEYIRIVALAAFCAVPAAAQLATSGPVASVDNIPPAPATNLQATSGDDLSVSVSWTLSTDDARSFTTFGDQVVPTGDVHGYRVYRTDFFPPVDDSGEVVLGWFTREGDRVDFDDFFLLADHFGSSNADADFALFFDIVPNGQIDVDDFFRFADDFGKAVTQEQGSERLIATLGPGVSEFVDSDVVSGASYAYDVRAFDGDNESGVVAPFASNEDVARTAMTVGVDQ</sequence>
<dbReference type="InterPro" id="IPR013783">
    <property type="entry name" value="Ig-like_fold"/>
</dbReference>
<evidence type="ECO:0000313" key="2">
    <source>
        <dbReference type="EMBL" id="CAI8026497.1"/>
    </source>
</evidence>
<organism evidence="2 3">
    <name type="scientific">Geodia barretti</name>
    <name type="common">Barrett's horny sponge</name>
    <dbReference type="NCBI Taxonomy" id="519541"/>
    <lineage>
        <taxon>Eukaryota</taxon>
        <taxon>Metazoa</taxon>
        <taxon>Porifera</taxon>
        <taxon>Demospongiae</taxon>
        <taxon>Heteroscleromorpha</taxon>
        <taxon>Tetractinellida</taxon>
        <taxon>Astrophorina</taxon>
        <taxon>Geodiidae</taxon>
        <taxon>Geodia</taxon>
    </lineage>
</organism>
<gene>
    <name evidence="2" type="ORF">GBAR_LOCUS15219</name>
</gene>
<dbReference type="AlphaFoldDB" id="A0AA35SCB6"/>
<dbReference type="EMBL" id="CASHTH010002215">
    <property type="protein sequence ID" value="CAI8026497.1"/>
    <property type="molecule type" value="Genomic_DNA"/>
</dbReference>
<protein>
    <submittedName>
        <fullName evidence="2">Uncharacterized protein</fullName>
    </submittedName>
</protein>
<dbReference type="InterPro" id="IPR036116">
    <property type="entry name" value="FN3_sf"/>
</dbReference>
<dbReference type="Gene3D" id="1.10.1330.10">
    <property type="entry name" value="Dockerin domain"/>
    <property type="match status" value="1"/>
</dbReference>
<dbReference type="SUPFAM" id="SSF49265">
    <property type="entry name" value="Fibronectin type III"/>
    <property type="match status" value="1"/>
</dbReference>
<dbReference type="GO" id="GO:0000272">
    <property type="term" value="P:polysaccharide catabolic process"/>
    <property type="evidence" value="ECO:0007669"/>
    <property type="project" value="InterPro"/>
</dbReference>
<dbReference type="Gene3D" id="2.60.40.10">
    <property type="entry name" value="Immunoglobulins"/>
    <property type="match status" value="1"/>
</dbReference>
<evidence type="ECO:0000256" key="1">
    <source>
        <dbReference type="SAM" id="SignalP"/>
    </source>
</evidence>
<dbReference type="Proteomes" id="UP001174909">
    <property type="component" value="Unassembled WGS sequence"/>
</dbReference>
<evidence type="ECO:0000313" key="3">
    <source>
        <dbReference type="Proteomes" id="UP001174909"/>
    </source>
</evidence>
<keyword evidence="3" id="KW-1185">Reference proteome</keyword>
<keyword evidence="1" id="KW-0732">Signal</keyword>
<feature type="signal peptide" evidence="1">
    <location>
        <begin position="1"/>
        <end position="20"/>
    </location>
</feature>
<proteinExistence type="predicted"/>
<dbReference type="InterPro" id="IPR036439">
    <property type="entry name" value="Dockerin_dom_sf"/>
</dbReference>
<reference evidence="2" key="1">
    <citation type="submission" date="2023-03" db="EMBL/GenBank/DDBJ databases">
        <authorList>
            <person name="Steffen K."/>
            <person name="Cardenas P."/>
        </authorList>
    </citation>
    <scope>NUCLEOTIDE SEQUENCE</scope>
</reference>